<gene>
    <name evidence="2" type="primary">YBT1_4</name>
    <name evidence="2" type="ORF">LTR16_008832</name>
</gene>
<evidence type="ECO:0000313" key="3">
    <source>
        <dbReference type="Proteomes" id="UP001357485"/>
    </source>
</evidence>
<organism evidence="2 3">
    <name type="scientific">Cryomyces antarcticus</name>
    <dbReference type="NCBI Taxonomy" id="329879"/>
    <lineage>
        <taxon>Eukaryota</taxon>
        <taxon>Fungi</taxon>
        <taxon>Dikarya</taxon>
        <taxon>Ascomycota</taxon>
        <taxon>Pezizomycotina</taxon>
        <taxon>Dothideomycetes</taxon>
        <taxon>Dothideomycetes incertae sedis</taxon>
        <taxon>Cryomyces</taxon>
    </lineage>
</organism>
<keyword evidence="3" id="KW-1185">Reference proteome</keyword>
<feature type="non-terminal residue" evidence="2">
    <location>
        <position position="138"/>
    </location>
</feature>
<keyword evidence="2" id="KW-0067">ATP-binding</keyword>
<proteinExistence type="predicted"/>
<accession>A0ABR0LK44</accession>
<dbReference type="Proteomes" id="UP001357485">
    <property type="component" value="Unassembled WGS sequence"/>
</dbReference>
<feature type="compositionally biased region" description="Low complexity" evidence="1">
    <location>
        <begin position="79"/>
        <end position="90"/>
    </location>
</feature>
<evidence type="ECO:0000256" key="1">
    <source>
        <dbReference type="SAM" id="MobiDB-lite"/>
    </source>
</evidence>
<evidence type="ECO:0000313" key="2">
    <source>
        <dbReference type="EMBL" id="KAK5188059.1"/>
    </source>
</evidence>
<dbReference type="Gene3D" id="3.40.50.300">
    <property type="entry name" value="P-loop containing nucleotide triphosphate hydrolases"/>
    <property type="match status" value="1"/>
</dbReference>
<keyword evidence="2" id="KW-0547">Nucleotide-binding</keyword>
<sequence>MYNRTCILVTHNASLCLPHAHFAVVLDNGRVVAQGSANEVIDSGKLGEDLSKSRPASQGPSRIASRVPSNLGEEGVGQNGHANGANGKANGDSKAIGKGDSNGMPKKDVKTATAQTETKATGSVQISIIIMYLKAMGP</sequence>
<name>A0ABR0LK44_9PEZI</name>
<dbReference type="SUPFAM" id="SSF52540">
    <property type="entry name" value="P-loop containing nucleoside triphosphate hydrolases"/>
    <property type="match status" value="1"/>
</dbReference>
<dbReference type="InterPro" id="IPR027417">
    <property type="entry name" value="P-loop_NTPase"/>
</dbReference>
<protein>
    <submittedName>
        <fullName evidence="2">Transporter of the ATP-binding cassette (ABC)</fullName>
    </submittedName>
</protein>
<dbReference type="GO" id="GO:0005524">
    <property type="term" value="F:ATP binding"/>
    <property type="evidence" value="ECO:0007669"/>
    <property type="project" value="UniProtKB-KW"/>
</dbReference>
<reference evidence="2 3" key="1">
    <citation type="submission" date="2023-08" db="EMBL/GenBank/DDBJ databases">
        <title>Black Yeasts Isolated from many extreme environments.</title>
        <authorList>
            <person name="Coleine C."/>
            <person name="Stajich J.E."/>
            <person name="Selbmann L."/>
        </authorList>
    </citation>
    <scope>NUCLEOTIDE SEQUENCE [LARGE SCALE GENOMIC DNA]</scope>
    <source>
        <strain evidence="2 3">CCFEE 536</strain>
    </source>
</reference>
<feature type="region of interest" description="Disordered" evidence="1">
    <location>
        <begin position="42"/>
        <end position="118"/>
    </location>
</feature>
<dbReference type="EMBL" id="JAVRRA010018591">
    <property type="protein sequence ID" value="KAK5188059.1"/>
    <property type="molecule type" value="Genomic_DNA"/>
</dbReference>
<comment type="caution">
    <text evidence="2">The sequence shown here is derived from an EMBL/GenBank/DDBJ whole genome shotgun (WGS) entry which is preliminary data.</text>
</comment>